<gene>
    <name evidence="2" type="ORF">P255_01286</name>
</gene>
<keyword evidence="1" id="KW-1133">Transmembrane helix</keyword>
<protein>
    <recommendedName>
        <fullName evidence="4">DUF2474 domain-containing protein</fullName>
    </recommendedName>
</protein>
<evidence type="ECO:0008006" key="4">
    <source>
        <dbReference type="Google" id="ProtNLM"/>
    </source>
</evidence>
<dbReference type="HOGENOM" id="CLU_217793_0_0_6"/>
<dbReference type="EMBL" id="AYEU01000006">
    <property type="protein sequence ID" value="ESK50788.1"/>
    <property type="molecule type" value="Genomic_DNA"/>
</dbReference>
<dbReference type="RefSeq" id="WP_004901694.1">
    <property type="nucleotide sequence ID" value="NZ_BBTI01000018.1"/>
</dbReference>
<organism evidence="2 3">
    <name type="scientific">Acinetobacter brisouii CIP 110357</name>
    <dbReference type="NCBI Taxonomy" id="1341683"/>
    <lineage>
        <taxon>Bacteria</taxon>
        <taxon>Pseudomonadati</taxon>
        <taxon>Pseudomonadota</taxon>
        <taxon>Gammaproteobacteria</taxon>
        <taxon>Moraxellales</taxon>
        <taxon>Moraxellaceae</taxon>
        <taxon>Acinetobacter</taxon>
    </lineage>
</organism>
<name>V2U8T8_9GAMM</name>
<keyword evidence="1" id="KW-0812">Transmembrane</keyword>
<evidence type="ECO:0000313" key="3">
    <source>
        <dbReference type="Proteomes" id="UP000018418"/>
    </source>
</evidence>
<sequence length="43" mass="5069">MTKRPQLKQWQWFIVLWLFGFLSLAVIAGIFRSLLLLAKANLH</sequence>
<dbReference type="PATRIC" id="fig|1341683.3.peg.1273"/>
<keyword evidence="1" id="KW-0472">Membrane</keyword>
<comment type="caution">
    <text evidence="2">The sequence shown here is derived from an EMBL/GenBank/DDBJ whole genome shotgun (WGS) entry which is preliminary data.</text>
</comment>
<dbReference type="AlphaFoldDB" id="V2U8T8"/>
<accession>V2U8T8</accession>
<evidence type="ECO:0000256" key="1">
    <source>
        <dbReference type="SAM" id="Phobius"/>
    </source>
</evidence>
<keyword evidence="3" id="KW-1185">Reference proteome</keyword>
<reference evidence="2 3" key="1">
    <citation type="submission" date="2013-10" db="EMBL/GenBank/DDBJ databases">
        <title>The Genome Sequence of Acinetobacter brisouii CIP 110357.</title>
        <authorList>
            <consortium name="The Broad Institute Genomics Platform"/>
            <consortium name="The Broad Institute Genome Sequencing Center for Infectious Disease"/>
            <person name="Cerqueira G."/>
            <person name="Feldgarden M."/>
            <person name="Courvalin P."/>
            <person name="Grillot-Courvalin C."/>
            <person name="Clermont D."/>
            <person name="Rocha E."/>
            <person name="Yoon E.-J."/>
            <person name="Nemec A."/>
            <person name="Young S.K."/>
            <person name="Zeng Q."/>
            <person name="Gargeya S."/>
            <person name="Fitzgerald M."/>
            <person name="Abouelleil A."/>
            <person name="Alvarado L."/>
            <person name="Berlin A.M."/>
            <person name="Chapman S.B."/>
            <person name="Gainer-Dewar J."/>
            <person name="Goldberg J."/>
            <person name="Gnerre S."/>
            <person name="Griggs A."/>
            <person name="Gujja S."/>
            <person name="Hansen M."/>
            <person name="Howarth C."/>
            <person name="Imamovic A."/>
            <person name="Ireland A."/>
            <person name="Larimer J."/>
            <person name="McCowan C."/>
            <person name="Murphy C."/>
            <person name="Pearson M."/>
            <person name="Poon T.W."/>
            <person name="Priest M."/>
            <person name="Roberts A."/>
            <person name="Saif S."/>
            <person name="Shea T."/>
            <person name="Sykes S."/>
            <person name="Wortman J."/>
            <person name="Nusbaum C."/>
            <person name="Birren B."/>
        </authorList>
    </citation>
    <scope>NUCLEOTIDE SEQUENCE [LARGE SCALE GENOMIC DNA]</scope>
    <source>
        <strain evidence="2 3">CIP 110357</strain>
    </source>
</reference>
<dbReference type="Proteomes" id="UP000018418">
    <property type="component" value="Unassembled WGS sequence"/>
</dbReference>
<proteinExistence type="predicted"/>
<feature type="transmembrane region" description="Helical" evidence="1">
    <location>
        <begin position="12"/>
        <end position="38"/>
    </location>
</feature>
<evidence type="ECO:0000313" key="2">
    <source>
        <dbReference type="EMBL" id="ESK50788.1"/>
    </source>
</evidence>